<feature type="domain" description="DUF5777" evidence="1">
    <location>
        <begin position="52"/>
        <end position="304"/>
    </location>
</feature>
<comment type="caution">
    <text evidence="2">The sequence shown here is derived from an EMBL/GenBank/DDBJ whole genome shotgun (WGS) entry which is preliminary data.</text>
</comment>
<dbReference type="Proteomes" id="UP000484164">
    <property type="component" value="Unassembled WGS sequence"/>
</dbReference>
<evidence type="ECO:0000259" key="1">
    <source>
        <dbReference type="Pfam" id="PF19089"/>
    </source>
</evidence>
<organism evidence="2 3">
    <name type="scientific">Phaeocystidibacter marisrubri</name>
    <dbReference type="NCBI Taxonomy" id="1577780"/>
    <lineage>
        <taxon>Bacteria</taxon>
        <taxon>Pseudomonadati</taxon>
        <taxon>Bacteroidota</taxon>
        <taxon>Flavobacteriia</taxon>
        <taxon>Flavobacteriales</taxon>
        <taxon>Phaeocystidibacteraceae</taxon>
        <taxon>Phaeocystidibacter</taxon>
    </lineage>
</organism>
<dbReference type="OrthoDB" id="1117410at2"/>
<accession>A0A6L3ZHV8</accession>
<name>A0A6L3ZHV8_9FLAO</name>
<proteinExistence type="predicted"/>
<gene>
    <name evidence="2" type="ORF">F8C82_02120</name>
</gene>
<dbReference type="RefSeq" id="WP_151691780.1">
    <property type="nucleotide sequence ID" value="NZ_BMGX01000002.1"/>
</dbReference>
<dbReference type="Pfam" id="PF19089">
    <property type="entry name" value="DUF5777"/>
    <property type="match status" value="1"/>
</dbReference>
<dbReference type="AlphaFoldDB" id="A0A6L3ZHV8"/>
<evidence type="ECO:0000313" key="3">
    <source>
        <dbReference type="Proteomes" id="UP000484164"/>
    </source>
</evidence>
<sequence length="317" mass="35733">MSLRRLITVKSVQRTLFFIFGTALSISSLGQDDMFDMLGEEEEPTVYTTATFKGSRVINLQSTEMPSAGVGQFIILHRFGAINDEPLYNFFGLDVASVRLSFDYSINDYINFGLGRSSGTKVYDGWVKAKLLRQSSGARNMPISLLYYGSVNVNTSKFNDDYDHYFSERVSYVNQVIVGKKFNESFSMELVPTVVHFNVRDTREQPNTLFGLGAGGRLKLTNRVAITADYMLQLPQKNTRLVNGVETAYNNSFSIGVDIETGGHVFQLHLTNSRAISDPNWMMNTPGNWFDGDIFFGFNISRVFTLRRPEQPEAPTF</sequence>
<dbReference type="InterPro" id="IPR045916">
    <property type="entry name" value="DUF5777"/>
</dbReference>
<reference evidence="2 3" key="1">
    <citation type="submission" date="2019-10" db="EMBL/GenBank/DDBJ databases">
        <title>Genome sequence of Phaeocystidibacter marisrubri JCM30614 (type strain).</title>
        <authorList>
            <person name="Bowman J.P."/>
        </authorList>
    </citation>
    <scope>NUCLEOTIDE SEQUENCE [LARGE SCALE GENOMIC DNA]</scope>
    <source>
        <strain evidence="2 3">JCM 30614</strain>
    </source>
</reference>
<keyword evidence="3" id="KW-1185">Reference proteome</keyword>
<protein>
    <recommendedName>
        <fullName evidence="1">DUF5777 domain-containing protein</fullName>
    </recommendedName>
</protein>
<evidence type="ECO:0000313" key="2">
    <source>
        <dbReference type="EMBL" id="KAB2817209.1"/>
    </source>
</evidence>
<dbReference type="EMBL" id="WBVQ01000001">
    <property type="protein sequence ID" value="KAB2817209.1"/>
    <property type="molecule type" value="Genomic_DNA"/>
</dbReference>